<dbReference type="AlphaFoldDB" id="W7UCE7"/>
<evidence type="ECO:0000256" key="1">
    <source>
        <dbReference type="SAM" id="Phobius"/>
    </source>
</evidence>
<protein>
    <submittedName>
        <fullName evidence="2">Uncharacterized protein</fullName>
    </submittedName>
</protein>
<dbReference type="RefSeq" id="WP_037299839.1">
    <property type="nucleotide sequence ID" value="NZ_ATAX01000028.1"/>
</dbReference>
<dbReference type="OrthoDB" id="1821642at2"/>
<keyword evidence="1" id="KW-0472">Membrane</keyword>
<organism evidence="2 3">
    <name type="scientific">Ruminococcus flavefaciens 007c</name>
    <dbReference type="NCBI Taxonomy" id="1341157"/>
    <lineage>
        <taxon>Bacteria</taxon>
        <taxon>Bacillati</taxon>
        <taxon>Bacillota</taxon>
        <taxon>Clostridia</taxon>
        <taxon>Eubacteriales</taxon>
        <taxon>Oscillospiraceae</taxon>
        <taxon>Ruminococcus</taxon>
    </lineage>
</organism>
<accession>W7UCE7</accession>
<keyword evidence="1" id="KW-0812">Transmembrane</keyword>
<reference evidence="2 3" key="1">
    <citation type="journal article" date="2014" name="PLoS ONE">
        <title>Rumen cellulosomics: divergent fiber-degrading strategies revealed by comparative genome-wide analysis of six ruminococcal strains.</title>
        <authorList>
            <person name="Dassa B."/>
            <person name="Borovok I."/>
            <person name="Ruimy-Israeli V."/>
            <person name="Lamed R."/>
            <person name="Flint H.J."/>
            <person name="Duncan S.H."/>
            <person name="Henrissat B."/>
            <person name="Coutinho P."/>
            <person name="Morrison M."/>
            <person name="Mosoni P."/>
            <person name="Yeoman C.J."/>
            <person name="White B.A."/>
            <person name="Bayer E.A."/>
        </authorList>
    </citation>
    <scope>NUCLEOTIDE SEQUENCE [LARGE SCALE GENOMIC DNA]</scope>
    <source>
        <strain evidence="2 3">007c</strain>
    </source>
</reference>
<sequence>MKKPNALKNTLLIAALLCTVKLALDIFFIINNHITFYTAVVGNLGKEVLPIGIKMFFIAESLLATAPLGIAAAINYKKEDMSQKRGISTVIVTGIFYAVYILGFPLIKSILFSLTSRFYGDKILSYVISLNGTLGVTDFLVHAAAVMMISCAAVEIYGGEKKSLPEDIG</sequence>
<keyword evidence="1" id="KW-1133">Transmembrane helix</keyword>
<gene>
    <name evidence="2" type="ORF">RF007C_14030</name>
</gene>
<proteinExistence type="predicted"/>
<comment type="caution">
    <text evidence="2">The sequence shown here is derived from an EMBL/GenBank/DDBJ whole genome shotgun (WGS) entry which is preliminary data.</text>
</comment>
<evidence type="ECO:0000313" key="3">
    <source>
        <dbReference type="Proteomes" id="UP000019365"/>
    </source>
</evidence>
<name>W7UCE7_RUMFL</name>
<dbReference type="EMBL" id="ATAX01000028">
    <property type="protein sequence ID" value="EWM52746.1"/>
    <property type="molecule type" value="Genomic_DNA"/>
</dbReference>
<dbReference type="PATRIC" id="fig|1341157.4.peg.2202"/>
<feature type="transmembrane region" description="Helical" evidence="1">
    <location>
        <begin position="12"/>
        <end position="31"/>
    </location>
</feature>
<feature type="transmembrane region" description="Helical" evidence="1">
    <location>
        <begin position="51"/>
        <end position="74"/>
    </location>
</feature>
<evidence type="ECO:0000313" key="2">
    <source>
        <dbReference type="EMBL" id="EWM52746.1"/>
    </source>
</evidence>
<keyword evidence="3" id="KW-1185">Reference proteome</keyword>
<dbReference type="Proteomes" id="UP000019365">
    <property type="component" value="Unassembled WGS sequence"/>
</dbReference>
<feature type="transmembrane region" description="Helical" evidence="1">
    <location>
        <begin position="86"/>
        <end position="107"/>
    </location>
</feature>